<dbReference type="Gene3D" id="3.30.160.60">
    <property type="entry name" value="Classic Zinc Finger"/>
    <property type="match status" value="21"/>
</dbReference>
<feature type="compositionally biased region" description="Basic and acidic residues" evidence="7">
    <location>
        <begin position="385"/>
        <end position="394"/>
    </location>
</feature>
<evidence type="ECO:0000259" key="8">
    <source>
        <dbReference type="PROSITE" id="PS50157"/>
    </source>
</evidence>
<dbReference type="Pfam" id="PF02023">
    <property type="entry name" value="SCAN"/>
    <property type="match status" value="2"/>
</dbReference>
<feature type="domain" description="C2H2-type" evidence="8">
    <location>
        <begin position="473"/>
        <end position="500"/>
    </location>
</feature>
<gene>
    <name evidence="11" type="primary">LOC110071339</name>
</gene>
<evidence type="ECO:0008006" key="12">
    <source>
        <dbReference type="Google" id="ProtNLM"/>
    </source>
</evidence>
<dbReference type="PANTHER" id="PTHR14196:SF12">
    <property type="entry name" value="ZINC FINGER PROTEIN 208-LIKE"/>
    <property type="match status" value="1"/>
</dbReference>
<keyword evidence="5" id="KW-0539">Nucleus</keyword>
<feature type="compositionally biased region" description="Acidic residues" evidence="7">
    <location>
        <begin position="329"/>
        <end position="341"/>
    </location>
</feature>
<feature type="domain" description="SCAN box" evidence="9">
    <location>
        <begin position="174"/>
        <end position="252"/>
    </location>
</feature>
<feature type="domain" description="C2H2-type" evidence="8">
    <location>
        <begin position="1410"/>
        <end position="1437"/>
    </location>
</feature>
<evidence type="ECO:0000313" key="10">
    <source>
        <dbReference type="Proteomes" id="UP001652642"/>
    </source>
</evidence>
<feature type="domain" description="C2H2-type" evidence="8">
    <location>
        <begin position="616"/>
        <end position="643"/>
    </location>
</feature>
<dbReference type="InterPro" id="IPR036236">
    <property type="entry name" value="Znf_C2H2_sf"/>
</dbReference>
<feature type="domain" description="C2H2-type" evidence="8">
    <location>
        <begin position="588"/>
        <end position="615"/>
    </location>
</feature>
<keyword evidence="4" id="KW-0862">Zinc</keyword>
<feature type="domain" description="C2H2-type" evidence="8">
    <location>
        <begin position="1298"/>
        <end position="1325"/>
    </location>
</feature>
<dbReference type="SMART" id="SM00355">
    <property type="entry name" value="ZnF_C2H2"/>
    <property type="match status" value="21"/>
</dbReference>
<dbReference type="InterPro" id="IPR038269">
    <property type="entry name" value="SCAN_sf"/>
</dbReference>
<accession>A0ABM5FUZ3</accession>
<evidence type="ECO:0000313" key="11">
    <source>
        <dbReference type="RefSeq" id="XP_072849231.1"/>
    </source>
</evidence>
<feature type="region of interest" description="Disordered" evidence="7">
    <location>
        <begin position="1606"/>
        <end position="1634"/>
    </location>
</feature>
<feature type="domain" description="C2H2-type" evidence="8">
    <location>
        <begin position="1326"/>
        <end position="1353"/>
    </location>
</feature>
<reference evidence="10" key="1">
    <citation type="submission" date="2025-05" db="UniProtKB">
        <authorList>
            <consortium name="RefSeq"/>
        </authorList>
    </citation>
    <scope>NUCLEOTIDE SEQUENCE [LARGE SCALE GENOMIC DNA]</scope>
</reference>
<evidence type="ECO:0000256" key="7">
    <source>
        <dbReference type="SAM" id="MobiDB-lite"/>
    </source>
</evidence>
<feature type="compositionally biased region" description="Basic and acidic residues" evidence="7">
    <location>
        <begin position="1621"/>
        <end position="1634"/>
    </location>
</feature>
<feature type="compositionally biased region" description="Acidic residues" evidence="7">
    <location>
        <begin position="1172"/>
        <end position="1194"/>
    </location>
</feature>
<feature type="domain" description="C2H2-type" evidence="8">
    <location>
        <begin position="644"/>
        <end position="671"/>
    </location>
</feature>
<feature type="domain" description="C2H2-type" evidence="8">
    <location>
        <begin position="560"/>
        <end position="587"/>
    </location>
</feature>
<keyword evidence="10" id="KW-1185">Reference proteome</keyword>
<keyword evidence="3 6" id="KW-0863">Zinc-finger</keyword>
<proteinExistence type="predicted"/>
<feature type="domain" description="C2H2-type" evidence="8">
    <location>
        <begin position="1497"/>
        <end position="1524"/>
    </location>
</feature>
<feature type="domain" description="C2H2-type" evidence="8">
    <location>
        <begin position="1525"/>
        <end position="1552"/>
    </location>
</feature>
<feature type="domain" description="C2H2-type" evidence="8">
    <location>
        <begin position="1553"/>
        <end position="1580"/>
    </location>
</feature>
<protein>
    <recommendedName>
        <fullName evidence="12">Zinc finger protein 420-like</fullName>
    </recommendedName>
</protein>
<dbReference type="CDD" id="cd07936">
    <property type="entry name" value="SCAN"/>
    <property type="match status" value="2"/>
</dbReference>
<feature type="domain" description="C2H2-type" evidence="8">
    <location>
        <begin position="445"/>
        <end position="472"/>
    </location>
</feature>
<evidence type="ECO:0000256" key="4">
    <source>
        <dbReference type="ARBA" id="ARBA00022833"/>
    </source>
</evidence>
<feature type="region of interest" description="Disordered" evidence="7">
    <location>
        <begin position="1167"/>
        <end position="1230"/>
    </location>
</feature>
<feature type="domain" description="C2H2-type" evidence="8">
    <location>
        <begin position="1270"/>
        <end position="1297"/>
    </location>
</feature>
<evidence type="ECO:0000256" key="6">
    <source>
        <dbReference type="PROSITE-ProRule" id="PRU00042"/>
    </source>
</evidence>
<feature type="domain" description="C2H2-type" evidence="8">
    <location>
        <begin position="1382"/>
        <end position="1409"/>
    </location>
</feature>
<dbReference type="SUPFAM" id="SSF47353">
    <property type="entry name" value="Retrovirus capsid dimerization domain-like"/>
    <property type="match status" value="2"/>
</dbReference>
<name>A0ABM5FUZ3_9SAUR</name>
<dbReference type="Proteomes" id="UP001652642">
    <property type="component" value="Chromosome 2"/>
</dbReference>
<feature type="domain" description="C2H2-type" evidence="8">
    <location>
        <begin position="532"/>
        <end position="559"/>
    </location>
</feature>
<dbReference type="GeneID" id="110071339"/>
<feature type="region of interest" description="Disordered" evidence="7">
    <location>
        <begin position="768"/>
        <end position="802"/>
    </location>
</feature>
<dbReference type="InterPro" id="IPR050717">
    <property type="entry name" value="C2H2-ZF_Transcription_Reg"/>
</dbReference>
<feature type="compositionally biased region" description="Basic and acidic residues" evidence="7">
    <location>
        <begin position="684"/>
        <end position="700"/>
    </location>
</feature>
<feature type="compositionally biased region" description="Polar residues" evidence="7">
    <location>
        <begin position="1197"/>
        <end position="1207"/>
    </location>
</feature>
<dbReference type="PANTHER" id="PTHR14196">
    <property type="entry name" value="ODD-SKIPPED - RELATED"/>
    <property type="match status" value="1"/>
</dbReference>
<dbReference type="PROSITE" id="PS00028">
    <property type="entry name" value="ZINC_FINGER_C2H2_1"/>
    <property type="match status" value="21"/>
</dbReference>
<feature type="region of interest" description="Disordered" evidence="7">
    <location>
        <begin position="668"/>
        <end position="700"/>
    </location>
</feature>
<feature type="compositionally biased region" description="Low complexity" evidence="7">
    <location>
        <begin position="785"/>
        <end position="798"/>
    </location>
</feature>
<feature type="domain" description="SCAN box" evidence="9">
    <location>
        <begin position="1032"/>
        <end position="1110"/>
    </location>
</feature>
<feature type="domain" description="C2H2-type" evidence="8">
    <location>
        <begin position="1354"/>
        <end position="1381"/>
    </location>
</feature>
<dbReference type="InterPro" id="IPR003309">
    <property type="entry name" value="SCAN_dom"/>
</dbReference>
<evidence type="ECO:0000256" key="5">
    <source>
        <dbReference type="ARBA" id="ARBA00023242"/>
    </source>
</evidence>
<dbReference type="InterPro" id="IPR013087">
    <property type="entry name" value="Znf_C2H2_type"/>
</dbReference>
<dbReference type="SMART" id="SM00431">
    <property type="entry name" value="SCAN"/>
    <property type="match status" value="2"/>
</dbReference>
<evidence type="ECO:0000256" key="1">
    <source>
        <dbReference type="ARBA" id="ARBA00022723"/>
    </source>
</evidence>
<feature type="compositionally biased region" description="Polar residues" evidence="7">
    <location>
        <begin position="373"/>
        <end position="383"/>
    </location>
</feature>
<dbReference type="Pfam" id="PF00096">
    <property type="entry name" value="zf-C2H2"/>
    <property type="match status" value="18"/>
</dbReference>
<feature type="compositionally biased region" description="Basic and acidic residues" evidence="7">
    <location>
        <begin position="319"/>
        <end position="328"/>
    </location>
</feature>
<sequence length="1634" mass="185353">MAAEQGMQALVGFQCPAAADPNVKHEIKMEEEEQFGAVAAESPEDEGNIRECLSRWPGQQVKLEPGERLLRQWEDQWQGFLKTVESPSSSEWERPGLPDASAPWGDAQAFLASFEQVAEACLWPKEEWAARLRPALRGEAGQAFVRLEARDREDYGKVKAALLRREALRREKTRQHFRSFGYREAEGPRAVHGRLWELCRGWLKVEKHTKEQILEELVLEQFLAVLPPEVQTWVRGHGPETGAQAVALAEDFLGRPCKSERLEQHVPVEGLHLSEAEQASLDCEQDRVDYEAGEGVSTSVGEDLLSANARDQPESADEEGAKWVRVESPEEEVSQYGEPEETSQYRQGSGRPQRRSPVEKGGNAIHGEGSKSLGRTSSPQRSHTTNREVDEKVGNDNFPNRSEIIQPQATHNASLPYKCLDCGKSFNYNASLFKHRMIHTGEKPYKCLDCGKCFRQSSDLMSHQRVHTGEKPYECLECGRCFRQSSGLINHHRIHTGEKPYQCLECGKNFREKSQLRRHSIVHQLEIGTRPYTCSECGKGFRWNSNLIMHQKTHMGAKTFECSECGKRYYSNIRLVQHQRVHTASNPYTCSSCGKSFCDSSGLTRHQKIHTGEKPYSCTDCGKSFKQKSNLRSHQKTHTGVKPFLCVDCGKNFRSRSELQRHYVIHVEDKRDKSQSGGDPEVPAQEKMDGEQPVRKEYDPTARVAGPIPFERWCGERRIRANHPPPVTMSSGVNYYGPFQRFTDHYAFRPGNDSLWIDQELNGVRFPREARLGRGSSREGGGSKSNGSASGGDSLASLPFQREFPWSGDPNKLKQSCETPRNWCGVASFGALEHRPFPAKKGQGREEGLVRWTLTQDKMAAEQEMQPLVSSQFPAATEQNVKHAIKTEEEEQFGAVDAESPEDEGNIRECLSRWPEQQVQVEPGERLLRQWEDQWQGFLKTVESPSSSEWERPGLLDASAPWGDAQAFLASFEQVAEVCLWPKEEWVARLRPALRGEVGQAFVRLEARDREDYDKVKAALLRREALRREKTRQHFRSFGYREAEGPRAVHGRLRELCRGWLKVEKHTKEQILEELVLEQFLAVLPPEVQTWVRGHGPETGAQAVALAEGFLGRPCKSEGLEQHVPVEGLHVSEAEQASLDCEQDRVDYEAGEGVSTSVGEDLLSANARDQPESADEGAMESPEEEVSQNGDPEEPSQYWQESGQPQRRSPVEKGGNAIHCEGSESLGRTSSLQGIHTMNREVHEKVGNDNFPNHSEIIQLQATHNASLPYKCLDCGKSLSCSTNLTRHRRIHTGEKPYKCIECGRCFRQSWDLTNHQRIHTGDKPYKCFDCGKCFRQSWGLRNHQRIHTGEKPYKCFDCGKCFRQSSGLMNHQRIHTGEKPYKCLDCGKCFHQSSGLTYHQRIHRGEKLYKCLECGKYFHHRLSLTNHQRIHTEEKPYQCLVCGKSFLEKSEIRRHSIVHQREMATRPYTCSECGKGFRWNSKLITHQKTHMRAKPFGCAVCGKSYNSHMRLVQHQRVHTASNPYTCSSCGKSFCDSRGLTRHQKIHTGGKPYSCTDCGKSFKQKSNLCSHQKTHTGVKTFLCVDCGKNFRSRSELQRHYVIHVEDKSDKSLGGGDPEVPAQEKMDGEQPVRKE</sequence>
<dbReference type="RefSeq" id="XP_072849231.1">
    <property type="nucleotide sequence ID" value="XM_072993130.1"/>
</dbReference>
<evidence type="ECO:0000256" key="3">
    <source>
        <dbReference type="ARBA" id="ARBA00022771"/>
    </source>
</evidence>
<feature type="domain" description="C2H2-type" evidence="8">
    <location>
        <begin position="1581"/>
        <end position="1608"/>
    </location>
</feature>
<feature type="domain" description="C2H2-type" evidence="8">
    <location>
        <begin position="417"/>
        <end position="444"/>
    </location>
</feature>
<reference evidence="11" key="2">
    <citation type="submission" date="2025-08" db="UniProtKB">
        <authorList>
            <consortium name="RefSeq"/>
        </authorList>
    </citation>
    <scope>IDENTIFICATION</scope>
</reference>
<feature type="domain" description="C2H2-type" evidence="8">
    <location>
        <begin position="1438"/>
        <end position="1465"/>
    </location>
</feature>
<dbReference type="Gene3D" id="1.10.4020.10">
    <property type="entry name" value="DNA breaking-rejoining enzymes"/>
    <property type="match status" value="2"/>
</dbReference>
<feature type="domain" description="C2H2-type" evidence="8">
    <location>
        <begin position="1469"/>
        <end position="1496"/>
    </location>
</feature>
<organism evidence="10 11">
    <name type="scientific">Pogona vitticeps</name>
    <name type="common">central bearded dragon</name>
    <dbReference type="NCBI Taxonomy" id="103695"/>
    <lineage>
        <taxon>Eukaryota</taxon>
        <taxon>Metazoa</taxon>
        <taxon>Chordata</taxon>
        <taxon>Craniata</taxon>
        <taxon>Vertebrata</taxon>
        <taxon>Euteleostomi</taxon>
        <taxon>Lepidosauria</taxon>
        <taxon>Squamata</taxon>
        <taxon>Bifurcata</taxon>
        <taxon>Unidentata</taxon>
        <taxon>Episquamata</taxon>
        <taxon>Toxicofera</taxon>
        <taxon>Iguania</taxon>
        <taxon>Acrodonta</taxon>
        <taxon>Agamidae</taxon>
        <taxon>Amphibolurinae</taxon>
        <taxon>Pogona</taxon>
    </lineage>
</organism>
<keyword evidence="2" id="KW-0677">Repeat</keyword>
<dbReference type="PROSITE" id="PS50804">
    <property type="entry name" value="SCAN_BOX"/>
    <property type="match status" value="2"/>
</dbReference>
<feature type="region of interest" description="Disordered" evidence="7">
    <location>
        <begin position="308"/>
        <end position="402"/>
    </location>
</feature>
<dbReference type="SUPFAM" id="SSF57667">
    <property type="entry name" value="beta-beta-alpha zinc fingers"/>
    <property type="match status" value="12"/>
</dbReference>
<keyword evidence="1" id="KW-0479">Metal-binding</keyword>
<evidence type="ECO:0000256" key="2">
    <source>
        <dbReference type="ARBA" id="ARBA00022737"/>
    </source>
</evidence>
<feature type="domain" description="C2H2-type" evidence="8">
    <location>
        <begin position="501"/>
        <end position="528"/>
    </location>
</feature>
<evidence type="ECO:0000259" key="9">
    <source>
        <dbReference type="PROSITE" id="PS50804"/>
    </source>
</evidence>
<dbReference type="PROSITE" id="PS50157">
    <property type="entry name" value="ZINC_FINGER_C2H2_2"/>
    <property type="match status" value="21"/>
</dbReference>